<protein>
    <submittedName>
        <fullName evidence="1">Uncharacterized protein</fullName>
    </submittedName>
</protein>
<dbReference type="Proteomes" id="UP000000844">
    <property type="component" value="Chromosome"/>
</dbReference>
<dbReference type="KEGG" id="sna:Snas_6049"/>
<sequence>MTEVVVNRETMRRFYRWCQTEAANLTGWREDACLPEQDMTPDANTGRVHAGMPVPIPDGPGVGEAGGRFATQLVDSAVQHRAILEGLNALGAIAEQALSEMDNTDVISAERLGEITRDYLPEGWLPWAN</sequence>
<gene>
    <name evidence="1" type="ordered locus">Snas_6049</name>
</gene>
<name>D3Q193_STANL</name>
<dbReference type="EMBL" id="CP001778">
    <property type="protein sequence ID" value="ADD45673.1"/>
    <property type="molecule type" value="Genomic_DNA"/>
</dbReference>
<accession>D3Q193</accession>
<keyword evidence="2" id="KW-1185">Reference proteome</keyword>
<evidence type="ECO:0000313" key="1">
    <source>
        <dbReference type="EMBL" id="ADD45673.1"/>
    </source>
</evidence>
<dbReference type="AlphaFoldDB" id="D3Q193"/>
<proteinExistence type="predicted"/>
<dbReference type="RefSeq" id="WP_013021244.1">
    <property type="nucleotide sequence ID" value="NC_013947.1"/>
</dbReference>
<organism evidence="1 2">
    <name type="scientific">Stackebrandtia nassauensis (strain DSM 44728 / CIP 108903 / NRRL B-16338 / NBRC 102104 / LLR-40K-21)</name>
    <dbReference type="NCBI Taxonomy" id="446470"/>
    <lineage>
        <taxon>Bacteria</taxon>
        <taxon>Bacillati</taxon>
        <taxon>Actinomycetota</taxon>
        <taxon>Actinomycetes</taxon>
        <taxon>Glycomycetales</taxon>
        <taxon>Glycomycetaceae</taxon>
        <taxon>Stackebrandtia</taxon>
    </lineage>
</organism>
<dbReference type="STRING" id="446470.Snas_6049"/>
<reference evidence="1 2" key="1">
    <citation type="journal article" date="2009" name="Stand. Genomic Sci.">
        <title>Complete genome sequence of Stackebrandtia nassauensis type strain (LLR-40K-21).</title>
        <authorList>
            <person name="Munk C."/>
            <person name="Lapidus A."/>
            <person name="Copeland A."/>
            <person name="Jando M."/>
            <person name="Mayilraj S."/>
            <person name="Glavina Del Rio T."/>
            <person name="Nolan M."/>
            <person name="Chen F."/>
            <person name="Lucas S."/>
            <person name="Tice H."/>
            <person name="Cheng J.F."/>
            <person name="Han C."/>
            <person name="Detter J.C."/>
            <person name="Bruce D."/>
            <person name="Goodwin L."/>
            <person name="Chain P."/>
            <person name="Pitluck S."/>
            <person name="Goker M."/>
            <person name="Ovchinikova G."/>
            <person name="Pati A."/>
            <person name="Ivanova N."/>
            <person name="Mavromatis K."/>
            <person name="Chen A."/>
            <person name="Palaniappan K."/>
            <person name="Land M."/>
            <person name="Hauser L."/>
            <person name="Chang Y.J."/>
            <person name="Jeffries C.D."/>
            <person name="Bristow J."/>
            <person name="Eisen J.A."/>
            <person name="Markowitz V."/>
            <person name="Hugenholtz P."/>
            <person name="Kyrpides N.C."/>
            <person name="Klenk H.P."/>
        </authorList>
    </citation>
    <scope>NUCLEOTIDE SEQUENCE [LARGE SCALE GENOMIC DNA]</scope>
    <source>
        <strain evidence="2">DSM 44728 / CIP 108903 / NRRL B-16338 / NBRC 102104 / LLR-40K-21</strain>
    </source>
</reference>
<dbReference type="HOGENOM" id="CLU_1947517_0_0_11"/>
<evidence type="ECO:0000313" key="2">
    <source>
        <dbReference type="Proteomes" id="UP000000844"/>
    </source>
</evidence>